<reference evidence="21" key="1">
    <citation type="submission" date="2016-02" db="EMBL/GenBank/DDBJ databases">
        <title>Comparative genomics of biotechnologically important yeasts.</title>
        <authorList>
            <consortium name="DOE Joint Genome Institute"/>
            <person name="Riley R."/>
            <person name="Haridas S."/>
            <person name="Wolfe K.H."/>
            <person name="Lopes M.R."/>
            <person name="Hittinger C.T."/>
            <person name="Goker M."/>
            <person name="Salamov A."/>
            <person name="Wisecaver J."/>
            <person name="Long T.M."/>
            <person name="Aerts A.L."/>
            <person name="Barry K."/>
            <person name="Choi C."/>
            <person name="Clum A."/>
            <person name="Coughlan A.Y."/>
            <person name="Deshpande S."/>
            <person name="Douglass A.P."/>
            <person name="Hanson S.J."/>
            <person name="Klenk H.-P."/>
            <person name="Labutti K."/>
            <person name="Lapidus A."/>
            <person name="Lindquist E."/>
            <person name="Lipzen A."/>
            <person name="Meier-Kolthoff J.P."/>
            <person name="Ohm R.A."/>
            <person name="Otillar R.P."/>
            <person name="Pangilinan J."/>
            <person name="Peng Y."/>
            <person name="Rokas A."/>
            <person name="Rosa C.A."/>
            <person name="Scheuner C."/>
            <person name="Sibirny A.A."/>
            <person name="Slot J.C."/>
            <person name="Stielow J.B."/>
            <person name="Sun H."/>
            <person name="Kurtzman C.P."/>
            <person name="Blackwell M."/>
            <person name="Jeffries T.W."/>
            <person name="Grigoriev I.V."/>
        </authorList>
    </citation>
    <scope>NUCLEOTIDE SEQUENCE [LARGE SCALE GENOMIC DNA]</scope>
    <source>
        <strain evidence="21">NRRL Y-17796</strain>
    </source>
</reference>
<evidence type="ECO:0000256" key="9">
    <source>
        <dbReference type="ARBA" id="ARBA00022833"/>
    </source>
</evidence>
<dbReference type="GO" id="GO:0071006">
    <property type="term" value="C:U2-type catalytic step 1 spliceosome"/>
    <property type="evidence" value="ECO:0007669"/>
    <property type="project" value="TreeGrafter"/>
</dbReference>
<comment type="function">
    <text evidence="14">Involved in the first step of pre-mRNA splicing. Required for cell growth and cell cycle control. Plays a role in the levels of the U1, U4, U5 and U6 snRNAs and the maintenance of the U4/U6 snRNA complex. May provide the link between the 'nineteen complex' NTC spliceosome protein complex and the spliceosome through the U6 snRNA. Associates predominantly with U6 snRNAs in assembled active spliceosomes. Binds directly to the internal stem-loop (ISL) domain of the U6 snRNA and to the pre-mRNA intron near the 5' splice site during the activation and catalytic phases of the spliceosome cycle.</text>
</comment>
<dbReference type="PROSITE" id="PS50102">
    <property type="entry name" value="RRM"/>
    <property type="match status" value="1"/>
</dbReference>
<accession>A0A1E4TC76</accession>
<evidence type="ECO:0000256" key="1">
    <source>
        <dbReference type="ARBA" id="ARBA00004123"/>
    </source>
</evidence>
<feature type="domain" description="C3H1-type" evidence="19">
    <location>
        <begin position="66"/>
        <end position="93"/>
    </location>
</feature>
<evidence type="ECO:0000256" key="16">
    <source>
        <dbReference type="PROSITE-ProRule" id="PRU00723"/>
    </source>
</evidence>
<dbReference type="GO" id="GO:0006397">
    <property type="term" value="P:mRNA processing"/>
    <property type="evidence" value="ECO:0007669"/>
    <property type="project" value="UniProtKB-KW"/>
</dbReference>
<dbReference type="SUPFAM" id="SSF90229">
    <property type="entry name" value="CCCH zinc finger"/>
    <property type="match status" value="1"/>
</dbReference>
<evidence type="ECO:0000256" key="7">
    <source>
        <dbReference type="ARBA" id="ARBA00022728"/>
    </source>
</evidence>
<name>A0A1E4TC76_9ASCO</name>
<keyword evidence="5" id="KW-0507">mRNA processing</keyword>
<dbReference type="GO" id="GO:0008380">
    <property type="term" value="P:RNA splicing"/>
    <property type="evidence" value="ECO:0007669"/>
    <property type="project" value="UniProtKB-KW"/>
</dbReference>
<evidence type="ECO:0000313" key="20">
    <source>
        <dbReference type="EMBL" id="ODV89248.1"/>
    </source>
</evidence>
<dbReference type="Pfam" id="PF00076">
    <property type="entry name" value="RRM_1"/>
    <property type="match status" value="1"/>
</dbReference>
<evidence type="ECO:0000256" key="3">
    <source>
        <dbReference type="ARBA" id="ARBA00011524"/>
    </source>
</evidence>
<evidence type="ECO:0000256" key="14">
    <source>
        <dbReference type="ARBA" id="ARBA00025224"/>
    </source>
</evidence>
<evidence type="ECO:0000313" key="21">
    <source>
        <dbReference type="Proteomes" id="UP000095023"/>
    </source>
</evidence>
<evidence type="ECO:0000256" key="8">
    <source>
        <dbReference type="ARBA" id="ARBA00022771"/>
    </source>
</evidence>
<comment type="subcellular location">
    <subcellularLocation>
        <location evidence="1">Nucleus</location>
    </subcellularLocation>
</comment>
<feature type="compositionally biased region" description="Basic and acidic residues" evidence="17">
    <location>
        <begin position="282"/>
        <end position="291"/>
    </location>
</feature>
<evidence type="ECO:0000256" key="2">
    <source>
        <dbReference type="ARBA" id="ARBA00008024"/>
    </source>
</evidence>
<feature type="zinc finger region" description="C3H1-type" evidence="16">
    <location>
        <begin position="66"/>
        <end position="93"/>
    </location>
</feature>
<dbReference type="PROSITE" id="PS50103">
    <property type="entry name" value="ZF_C3H1"/>
    <property type="match status" value="1"/>
</dbReference>
<comment type="subunit">
    <text evidence="3">Associated with the spliceosome.</text>
</comment>
<evidence type="ECO:0000256" key="12">
    <source>
        <dbReference type="ARBA" id="ARBA00023242"/>
    </source>
</evidence>
<keyword evidence="10 15" id="KW-0694">RNA-binding</keyword>
<dbReference type="EMBL" id="KV453843">
    <property type="protein sequence ID" value="ODV89248.1"/>
    <property type="molecule type" value="Genomic_DNA"/>
</dbReference>
<gene>
    <name evidence="20" type="ORF">CANCADRAFT_3878</name>
</gene>
<dbReference type="GO" id="GO:0017070">
    <property type="term" value="F:U6 snRNA binding"/>
    <property type="evidence" value="ECO:0007669"/>
    <property type="project" value="TreeGrafter"/>
</dbReference>
<organism evidence="20 21">
    <name type="scientific">Tortispora caseinolytica NRRL Y-17796</name>
    <dbReference type="NCBI Taxonomy" id="767744"/>
    <lineage>
        <taxon>Eukaryota</taxon>
        <taxon>Fungi</taxon>
        <taxon>Dikarya</taxon>
        <taxon>Ascomycota</taxon>
        <taxon>Saccharomycotina</taxon>
        <taxon>Trigonopsidomycetes</taxon>
        <taxon>Trigonopsidales</taxon>
        <taxon>Trigonopsidaceae</taxon>
        <taxon>Tortispora</taxon>
    </lineage>
</organism>
<proteinExistence type="inferred from homology"/>
<dbReference type="OrthoDB" id="10251848at2759"/>
<keyword evidence="21" id="KW-1185">Reference proteome</keyword>
<dbReference type="InterPro" id="IPR034181">
    <property type="entry name" value="Cwc2_RRM"/>
</dbReference>
<dbReference type="Gene3D" id="3.30.70.330">
    <property type="match status" value="1"/>
</dbReference>
<dbReference type="SMART" id="SM00360">
    <property type="entry name" value="RRM"/>
    <property type="match status" value="1"/>
</dbReference>
<protein>
    <recommendedName>
        <fullName evidence="4">Pre-mRNA-splicing factor CWC2</fullName>
    </recommendedName>
</protein>
<evidence type="ECO:0000256" key="6">
    <source>
        <dbReference type="ARBA" id="ARBA00022723"/>
    </source>
</evidence>
<keyword evidence="13" id="KW-0131">Cell cycle</keyword>
<evidence type="ECO:0000256" key="15">
    <source>
        <dbReference type="PROSITE-ProRule" id="PRU00176"/>
    </source>
</evidence>
<keyword evidence="8 16" id="KW-0863">Zinc-finger</keyword>
<evidence type="ECO:0000256" key="10">
    <source>
        <dbReference type="ARBA" id="ARBA00022884"/>
    </source>
</evidence>
<dbReference type="Proteomes" id="UP000095023">
    <property type="component" value="Unassembled WGS sequence"/>
</dbReference>
<evidence type="ECO:0000259" key="18">
    <source>
        <dbReference type="PROSITE" id="PS50102"/>
    </source>
</evidence>
<dbReference type="InterPro" id="IPR000504">
    <property type="entry name" value="RRM_dom"/>
</dbReference>
<comment type="similarity">
    <text evidence="2">Belongs to the RRM CWC2 family.</text>
</comment>
<dbReference type="GO" id="GO:0071007">
    <property type="term" value="C:U2-type catalytic step 2 spliceosome"/>
    <property type="evidence" value="ECO:0007669"/>
    <property type="project" value="TreeGrafter"/>
</dbReference>
<dbReference type="PANTHER" id="PTHR14089:SF2">
    <property type="entry name" value="PRE-MRNA-SPLICING FACTOR CWC2"/>
    <property type="match status" value="1"/>
</dbReference>
<keyword evidence="12" id="KW-0539">Nucleus</keyword>
<feature type="region of interest" description="Disordered" evidence="17">
    <location>
        <begin position="282"/>
        <end position="308"/>
    </location>
</feature>
<dbReference type="SUPFAM" id="SSF54928">
    <property type="entry name" value="RNA-binding domain, RBD"/>
    <property type="match status" value="1"/>
</dbReference>
<feature type="domain" description="RRM" evidence="18">
    <location>
        <begin position="129"/>
        <end position="203"/>
    </location>
</feature>
<dbReference type="InterPro" id="IPR039171">
    <property type="entry name" value="Cwc2/Slt11"/>
</dbReference>
<keyword evidence="9 16" id="KW-0862">Zinc</keyword>
<keyword evidence="7" id="KW-0747">Spliceosome</keyword>
<keyword evidence="6 16" id="KW-0479">Metal-binding</keyword>
<evidence type="ECO:0000259" key="19">
    <source>
        <dbReference type="PROSITE" id="PS50103"/>
    </source>
</evidence>
<dbReference type="InterPro" id="IPR000571">
    <property type="entry name" value="Znf_CCCH"/>
</dbReference>
<evidence type="ECO:0000256" key="4">
    <source>
        <dbReference type="ARBA" id="ARBA00017295"/>
    </source>
</evidence>
<dbReference type="PANTHER" id="PTHR14089">
    <property type="entry name" value="PRE-MRNA-SPLICING FACTOR RBM22"/>
    <property type="match status" value="1"/>
</dbReference>
<evidence type="ECO:0000256" key="13">
    <source>
        <dbReference type="ARBA" id="ARBA00023306"/>
    </source>
</evidence>
<evidence type="ECO:0000256" key="17">
    <source>
        <dbReference type="SAM" id="MobiDB-lite"/>
    </source>
</evidence>
<keyword evidence="11" id="KW-0508">mRNA splicing</keyword>
<sequence>MTDRPARKQVKEIDYDKRPERSGATFNIWHRNWSGGDVEDDFHEQTKAEGRCNIERDSGVTRADRIPGSYFCLYFARGLCGKGKNCEYLHRLPTELDVFVPSVDCFGREKHSGYRDDMGGVGTFLRKNRTLYVGRIQARDNIAEIVKKHFSEWGKIEKVEVLAGRGVAFVTYENESNAQFAKEAMAHQSLDNNEVLNVRWSTLSTDPAALRREQEAAEKEAVKVVKRLLNEGVPLKKIKLDDKTKTNIDENETTQTQNHSLLNPVSLKALEGINKPLPKAAKIDKQAKPSEIDSPAQNKLVFYDSDSE</sequence>
<dbReference type="InterPro" id="IPR012677">
    <property type="entry name" value="Nucleotide-bd_a/b_plait_sf"/>
</dbReference>
<evidence type="ECO:0000256" key="11">
    <source>
        <dbReference type="ARBA" id="ARBA00023187"/>
    </source>
</evidence>
<dbReference type="InterPro" id="IPR035979">
    <property type="entry name" value="RBD_domain_sf"/>
</dbReference>
<dbReference type="InterPro" id="IPR036855">
    <property type="entry name" value="Znf_CCCH_sf"/>
</dbReference>
<dbReference type="Pfam" id="PF16131">
    <property type="entry name" value="Torus"/>
    <property type="match status" value="1"/>
</dbReference>
<dbReference type="CDD" id="cd12360">
    <property type="entry name" value="RRM_cwf2"/>
    <property type="match status" value="1"/>
</dbReference>
<dbReference type="FunFam" id="3.30.70.330:FF:000249">
    <property type="entry name" value="Pre-mRNA-splicing factor CWC2, variant"/>
    <property type="match status" value="1"/>
</dbReference>
<dbReference type="GO" id="GO:0036002">
    <property type="term" value="F:pre-mRNA binding"/>
    <property type="evidence" value="ECO:0007669"/>
    <property type="project" value="TreeGrafter"/>
</dbReference>
<dbReference type="InterPro" id="IPR032297">
    <property type="entry name" value="Torus"/>
</dbReference>
<dbReference type="GO" id="GO:0000974">
    <property type="term" value="C:Prp19 complex"/>
    <property type="evidence" value="ECO:0007669"/>
    <property type="project" value="TreeGrafter"/>
</dbReference>
<dbReference type="AlphaFoldDB" id="A0A1E4TC76"/>
<dbReference type="GO" id="GO:0008270">
    <property type="term" value="F:zinc ion binding"/>
    <property type="evidence" value="ECO:0007669"/>
    <property type="project" value="UniProtKB-KW"/>
</dbReference>
<evidence type="ECO:0000256" key="5">
    <source>
        <dbReference type="ARBA" id="ARBA00022664"/>
    </source>
</evidence>